<dbReference type="InterPro" id="IPR011059">
    <property type="entry name" value="Metal-dep_hydrolase_composite"/>
</dbReference>
<dbReference type="AlphaFoldDB" id="A0AAP3UYP0"/>
<dbReference type="EMBL" id="JARGEQ010000013">
    <property type="protein sequence ID" value="MDF1585191.1"/>
    <property type="molecule type" value="Genomic_DNA"/>
</dbReference>
<dbReference type="Proteomes" id="UP001301140">
    <property type="component" value="Unassembled WGS sequence"/>
</dbReference>
<dbReference type="Gene3D" id="2.30.40.10">
    <property type="entry name" value="Urease, subunit C, domain 1"/>
    <property type="match status" value="1"/>
</dbReference>
<proteinExistence type="predicted"/>
<feature type="binding site" description="via carbamate group" evidence="1">
    <location>
        <position position="165"/>
    </location>
    <ligand>
        <name>Zn(2+)</name>
        <dbReference type="ChEBI" id="CHEBI:29105"/>
        <label>2</label>
    </ligand>
</feature>
<keyword evidence="1" id="KW-0479">Metal-binding</keyword>
<feature type="site" description="Transition state stabilizer" evidence="3">
    <location>
        <position position="167"/>
    </location>
</feature>
<evidence type="ECO:0000256" key="2">
    <source>
        <dbReference type="PIRSR" id="PIRSR039004-2"/>
    </source>
</evidence>
<dbReference type="GO" id="GO:0046872">
    <property type="term" value="F:metal ion binding"/>
    <property type="evidence" value="ECO:0007669"/>
    <property type="project" value="UniProtKB-KW"/>
</dbReference>
<feature type="binding site" evidence="1">
    <location>
        <position position="66"/>
    </location>
    <ligand>
        <name>Zn(2+)</name>
        <dbReference type="ChEBI" id="CHEBI:29105"/>
        <label>1</label>
    </ligand>
</feature>
<gene>
    <name evidence="4" type="ORF">PZ740_02190</name>
</gene>
<accession>A0AAP3UYP0</accession>
<evidence type="ECO:0000256" key="1">
    <source>
        <dbReference type="PIRSR" id="PIRSR039004-1"/>
    </source>
</evidence>
<feature type="modified residue" description="N6-carboxylysine" evidence="2">
    <location>
        <position position="165"/>
    </location>
</feature>
<dbReference type="SUPFAM" id="SSF51338">
    <property type="entry name" value="Composite domain of metallo-dependent hydrolases"/>
    <property type="match status" value="1"/>
</dbReference>
<protein>
    <submittedName>
        <fullName evidence="4">Amidohydrolase/deacetylase family metallohydrolase</fullName>
    </submittedName>
</protein>
<evidence type="ECO:0000313" key="5">
    <source>
        <dbReference type="Proteomes" id="UP001301140"/>
    </source>
</evidence>
<sequence length="384" mass="41238">MADYDVILRGGRVLDPGGGVDEVADIAFKDGKVAAIGAAVGAGSAERERDVSGAIVMPGMIDFHTHVYWGGASLGIDADQLAKRAGTTTWLDVGTAGAGNFIGFRKHVIERSQTKIFAYLHVSFAGIYAFSKDVMIGESWEMRLLDAAACAKVAAEHPDVIKGIKVRIGANTSGVNGIAPLYLAIEAADRAGLPVMCHIDRPPPRYVDVLKVLRPGDILTHCFKPFPNAPTYANGEIREGVWEAREKGVIFDIAHGMGSFSFEVAEHMLKAGFMPDVISSDVHSLCIDGPAYDNLETMSKFLALGMPVPDIVRAVTEAPAKLLMRPDLGDLTVGTTGDATILRIEGGTHRYKDVTGAERTGDKRFVLDSVVLDGKLWHEVPQQR</sequence>
<dbReference type="RefSeq" id="WP_327787603.1">
    <property type="nucleotide sequence ID" value="NZ_JARGEQ010000013.1"/>
</dbReference>
<comment type="caution">
    <text evidence="4">The sequence shown here is derived from an EMBL/GenBank/DDBJ whole genome shotgun (WGS) entry which is preliminary data.</text>
</comment>
<dbReference type="InterPro" id="IPR032466">
    <property type="entry name" value="Metal_Hydrolase"/>
</dbReference>
<organism evidence="4 5">
    <name type="scientific">Marinimicrococcus flavescens</name>
    <dbReference type="NCBI Taxonomy" id="3031815"/>
    <lineage>
        <taxon>Bacteria</taxon>
        <taxon>Pseudomonadati</taxon>
        <taxon>Pseudomonadota</taxon>
        <taxon>Alphaproteobacteria</taxon>
        <taxon>Geminicoccales</taxon>
        <taxon>Geminicoccaceae</taxon>
        <taxon>Marinimicrococcus</taxon>
    </lineage>
</organism>
<dbReference type="GO" id="GO:0019213">
    <property type="term" value="F:deacetylase activity"/>
    <property type="evidence" value="ECO:0007669"/>
    <property type="project" value="InterPro"/>
</dbReference>
<evidence type="ECO:0000256" key="3">
    <source>
        <dbReference type="PIRSR" id="PIRSR039004-3"/>
    </source>
</evidence>
<dbReference type="PANTHER" id="PTHR42717:SF1">
    <property type="entry name" value="IMIDAZOLONEPROPIONASE AND RELATED AMIDOHYDROLASES"/>
    <property type="match status" value="1"/>
</dbReference>
<keyword evidence="5" id="KW-1185">Reference proteome</keyword>
<feature type="binding site" evidence="1">
    <location>
        <position position="221"/>
    </location>
    <ligand>
        <name>Zn(2+)</name>
        <dbReference type="ChEBI" id="CHEBI:29105"/>
        <label>2</label>
    </ligand>
</feature>
<dbReference type="SUPFAM" id="SSF51556">
    <property type="entry name" value="Metallo-dependent hydrolases"/>
    <property type="match status" value="1"/>
</dbReference>
<dbReference type="GO" id="GO:0016810">
    <property type="term" value="F:hydrolase activity, acting on carbon-nitrogen (but not peptide) bonds"/>
    <property type="evidence" value="ECO:0007669"/>
    <property type="project" value="InterPro"/>
</dbReference>
<dbReference type="PIRSF" id="PIRSF039004">
    <property type="entry name" value="ADE_EF_0837"/>
    <property type="match status" value="1"/>
</dbReference>
<feature type="binding site" description="via carbamate group" evidence="1">
    <location>
        <position position="165"/>
    </location>
    <ligand>
        <name>Zn(2+)</name>
        <dbReference type="ChEBI" id="CHEBI:29105"/>
        <label>1</label>
    </ligand>
</feature>
<dbReference type="NCBIfam" id="NF006689">
    <property type="entry name" value="PRK09237.1"/>
    <property type="match status" value="1"/>
</dbReference>
<feature type="binding site" evidence="1">
    <location>
        <position position="64"/>
    </location>
    <ligand>
        <name>Zn(2+)</name>
        <dbReference type="ChEBI" id="CHEBI:29105"/>
        <label>1</label>
    </ligand>
</feature>
<dbReference type="InterPro" id="IPR020043">
    <property type="entry name" value="Deacetylase_Atu3266-like"/>
</dbReference>
<reference evidence="4 5" key="1">
    <citation type="submission" date="2023-03" db="EMBL/GenBank/DDBJ databases">
        <title>YIM 152171 draft genome.</title>
        <authorList>
            <person name="Yang Z."/>
        </authorList>
    </citation>
    <scope>NUCLEOTIDE SEQUENCE [LARGE SCALE GENOMIC DNA]</scope>
    <source>
        <strain evidence="4 5">YIM 152171</strain>
    </source>
</reference>
<dbReference type="PANTHER" id="PTHR42717">
    <property type="entry name" value="DIHYDROOROTASE-RELATED"/>
    <property type="match status" value="1"/>
</dbReference>
<dbReference type="Gene3D" id="3.20.20.140">
    <property type="entry name" value="Metal-dependent hydrolases"/>
    <property type="match status" value="1"/>
</dbReference>
<name>A0AAP3UYP0_9PROT</name>
<feature type="binding site" evidence="1">
    <location>
        <position position="198"/>
    </location>
    <ligand>
        <name>Zn(2+)</name>
        <dbReference type="ChEBI" id="CHEBI:29105"/>
        <label>2</label>
    </ligand>
</feature>
<keyword evidence="1" id="KW-0862">Zinc</keyword>
<feature type="binding site" evidence="1">
    <location>
        <position position="281"/>
    </location>
    <ligand>
        <name>Zn(2+)</name>
        <dbReference type="ChEBI" id="CHEBI:29105"/>
        <label>1</label>
    </ligand>
</feature>
<evidence type="ECO:0000313" key="4">
    <source>
        <dbReference type="EMBL" id="MDF1585191.1"/>
    </source>
</evidence>